<reference evidence="8" key="1">
    <citation type="submission" date="2017-04" db="EMBL/GenBank/DDBJ databases">
        <authorList>
            <person name="Varghese N."/>
            <person name="Submissions S."/>
        </authorList>
    </citation>
    <scope>NUCLEOTIDE SEQUENCE [LARGE SCALE GENOMIC DNA]</scope>
</reference>
<feature type="transmembrane region" description="Helical" evidence="6">
    <location>
        <begin position="142"/>
        <end position="163"/>
    </location>
</feature>
<dbReference type="InterPro" id="IPR019108">
    <property type="entry name" value="Caa3_assmbl_CtaG-rel"/>
</dbReference>
<name>A0A1Y6G5N2_9HYPH</name>
<dbReference type="Pfam" id="PF09678">
    <property type="entry name" value="Caa3_CtaG"/>
    <property type="match status" value="1"/>
</dbReference>
<evidence type="ECO:0000256" key="4">
    <source>
        <dbReference type="ARBA" id="ARBA00022989"/>
    </source>
</evidence>
<feature type="transmembrane region" description="Helical" evidence="6">
    <location>
        <begin position="217"/>
        <end position="236"/>
    </location>
</feature>
<evidence type="ECO:0000256" key="3">
    <source>
        <dbReference type="ARBA" id="ARBA00022692"/>
    </source>
</evidence>
<evidence type="ECO:0000256" key="2">
    <source>
        <dbReference type="ARBA" id="ARBA00022475"/>
    </source>
</evidence>
<keyword evidence="3 6" id="KW-0812">Transmembrane</keyword>
<feature type="transmembrane region" description="Helical" evidence="6">
    <location>
        <begin position="88"/>
        <end position="105"/>
    </location>
</feature>
<feature type="transmembrane region" description="Helical" evidence="6">
    <location>
        <begin position="60"/>
        <end position="82"/>
    </location>
</feature>
<keyword evidence="5 6" id="KW-0472">Membrane</keyword>
<dbReference type="GO" id="GO:0005886">
    <property type="term" value="C:plasma membrane"/>
    <property type="evidence" value="ECO:0007669"/>
    <property type="project" value="UniProtKB-SubCell"/>
</dbReference>
<feature type="transmembrane region" description="Helical" evidence="6">
    <location>
        <begin position="175"/>
        <end position="197"/>
    </location>
</feature>
<evidence type="ECO:0000256" key="6">
    <source>
        <dbReference type="SAM" id="Phobius"/>
    </source>
</evidence>
<dbReference type="EMBL" id="FXWK01000002">
    <property type="protein sequence ID" value="SMQ85376.1"/>
    <property type="molecule type" value="Genomic_DNA"/>
</dbReference>
<proteinExistence type="predicted"/>
<evidence type="ECO:0000256" key="5">
    <source>
        <dbReference type="ARBA" id="ARBA00023136"/>
    </source>
</evidence>
<evidence type="ECO:0000313" key="8">
    <source>
        <dbReference type="Proteomes" id="UP000194474"/>
    </source>
</evidence>
<feature type="transmembrane region" description="Helical" evidence="6">
    <location>
        <begin position="31"/>
        <end position="48"/>
    </location>
</feature>
<evidence type="ECO:0000313" key="7">
    <source>
        <dbReference type="EMBL" id="SMQ85376.1"/>
    </source>
</evidence>
<feature type="transmembrane region" description="Helical" evidence="6">
    <location>
        <begin position="112"/>
        <end position="130"/>
    </location>
</feature>
<dbReference type="Proteomes" id="UP000194474">
    <property type="component" value="Unassembled WGS sequence"/>
</dbReference>
<dbReference type="RefSeq" id="WP_244557526.1">
    <property type="nucleotide sequence ID" value="NZ_FXWK01000002.1"/>
</dbReference>
<keyword evidence="8" id="KW-1185">Reference proteome</keyword>
<accession>A0A1Y6G5N2</accession>
<evidence type="ECO:0000256" key="1">
    <source>
        <dbReference type="ARBA" id="ARBA00004651"/>
    </source>
</evidence>
<gene>
    <name evidence="7" type="ORF">SAMN06295905_2653</name>
</gene>
<dbReference type="AlphaFoldDB" id="A0A1Y6G5N2"/>
<comment type="subcellular location">
    <subcellularLocation>
        <location evidence="1">Cell membrane</location>
        <topology evidence="1">Multi-pass membrane protein</topology>
    </subcellularLocation>
</comment>
<protein>
    <submittedName>
        <fullName evidence="7">Putative membrane protein</fullName>
    </submittedName>
</protein>
<organism evidence="7 8">
    <name type="scientific">Devosia lucknowensis</name>
    <dbReference type="NCBI Taxonomy" id="1096929"/>
    <lineage>
        <taxon>Bacteria</taxon>
        <taxon>Pseudomonadati</taxon>
        <taxon>Pseudomonadota</taxon>
        <taxon>Alphaproteobacteria</taxon>
        <taxon>Hyphomicrobiales</taxon>
        <taxon>Devosiaceae</taxon>
        <taxon>Devosia</taxon>
    </lineage>
</organism>
<sequence length="250" mass="27024">MDEASAFSFDMSYCGSPPTLDTLLGRWNLDPLLLLAFAVLAIAVALGLRRATRRQQAGFAGAWLISAVLFISPICALTVALFSARVGHHVVLTMIVAPLLAWALPPAWAKRVPMLPALIVSTAALWLWHAPDFYTAAFGHPAVYWAMQLSLLASFTALWMALLRDPRPLGAGLGALSSAMQMGMLGALLVFAPRALYVPHLGTTMAFGFSPSEDQQLAGLIMWVPANLPLLVLALWRLLEAVLPRREALD</sequence>
<keyword evidence="4 6" id="KW-1133">Transmembrane helix</keyword>
<keyword evidence="2" id="KW-1003">Cell membrane</keyword>